<keyword evidence="3" id="KW-0418">Kinase</keyword>
<dbReference type="PANTHER" id="PTHR46747">
    <property type="entry name" value="ALPHA-PROTEIN KINASE 1"/>
    <property type="match status" value="1"/>
</dbReference>
<dbReference type="SMART" id="SM00811">
    <property type="entry name" value="Alpha_kinase"/>
    <property type="match status" value="1"/>
</dbReference>
<dbReference type="SUPFAM" id="SSF56112">
    <property type="entry name" value="Protein kinase-like (PK-like)"/>
    <property type="match status" value="1"/>
</dbReference>
<keyword evidence="6" id="KW-1185">Reference proteome</keyword>
<protein>
    <recommendedName>
        <fullName evidence="4">Alpha-type protein kinase domain-containing protein</fullName>
    </recommendedName>
</protein>
<dbReference type="Gene3D" id="3.20.200.10">
    <property type="entry name" value="MHCK/EF2 kinase"/>
    <property type="match status" value="1"/>
</dbReference>
<gene>
    <name evidence="5" type="ORF">C0Q70_19669</name>
</gene>
<keyword evidence="2" id="KW-0808">Transferase</keyword>
<sequence length="826" mass="93254">MSDLERTYDELGYTQNFTDKSAIDILAKTDSNTMEYILQPPNKYWSLVADTSRACTEEEVAELQRFVGWALQHGRYEQVCVAMHLIDIHGFTNASLLDDVMRHVEQKEAGHLIPPRLLIQWAKVLQNKGDLHGAVRRLNMARSLLDKEKDSTGCSNEIEKIRGECTQLTGLTLNKMCCWKDAVYPLMDSIAIFSKIDNSNMALVISLEMVAKCISSIPHEDFIETKSHLDFKHNDRFYQAYSMCKEAAGLAGTSGLQQAMAQNQAAEALLRFAAQHGTSTTRWAYLRKVIEEVQLSLRAHTTLSQLFQRENFFQIVRSLFLVRLALSFSDASEDQMFASCLEEWAMILYGVYCQQLCQKGFLSTSLDVADNVLVREVVQTVINEFNLKIELEQPTQNLSTEKNVIPSQIKECQTSIEKKDKCLAMPIEKKCAELRVSGSQPKDWVVDRTPRQQEVGLSIIPSDYDIPLCDVPHGIFQNLCGCKFRAEQVTDHTQLFDDHAAIQQKNVFDADGCERGKGTSGKDCITQDSGYGSALTLVETFLTTKLLEEKETDESECDSGLGTSSFSSASKHSSYSSDYSCKGSCGYCNVQSAIKNIKRARLFKFNPVTGLWTCQTTLVFLGPLLSLEDKVKGQCRDAFDVQFLHQDEVLGRYVGKRYKRQKPASQYLRDLTCQKIARFLVTLFNFALRDLRYDIQVVYVPVAHLQIISDKLEVEDWLNVEPYLEGDFIKLTNNLHFCNTQGKTLATSLTHFTYSVSKGRLMLVDLQGWLPKEGRGVVYLTDPQFHTCSALPLSACDMGEAGMQAFWTSVHPQCNEICKALDLQRP</sequence>
<dbReference type="GO" id="GO:0048029">
    <property type="term" value="F:monosaccharide binding"/>
    <property type="evidence" value="ECO:0007669"/>
    <property type="project" value="TreeGrafter"/>
</dbReference>
<dbReference type="GO" id="GO:0002753">
    <property type="term" value="P:cytoplasmic pattern recognition receptor signaling pathway"/>
    <property type="evidence" value="ECO:0007669"/>
    <property type="project" value="TreeGrafter"/>
</dbReference>
<proteinExistence type="predicted"/>
<dbReference type="OrthoDB" id="301415at2759"/>
<evidence type="ECO:0000259" key="4">
    <source>
        <dbReference type="PROSITE" id="PS51158"/>
    </source>
</evidence>
<organism evidence="5 6">
    <name type="scientific">Pomacea canaliculata</name>
    <name type="common">Golden apple snail</name>
    <dbReference type="NCBI Taxonomy" id="400727"/>
    <lineage>
        <taxon>Eukaryota</taxon>
        <taxon>Metazoa</taxon>
        <taxon>Spiralia</taxon>
        <taxon>Lophotrochozoa</taxon>
        <taxon>Mollusca</taxon>
        <taxon>Gastropoda</taxon>
        <taxon>Caenogastropoda</taxon>
        <taxon>Architaenioglossa</taxon>
        <taxon>Ampullarioidea</taxon>
        <taxon>Ampullariidae</taxon>
        <taxon>Pomacea</taxon>
    </lineage>
</organism>
<reference evidence="5 6" key="1">
    <citation type="submission" date="2018-04" db="EMBL/GenBank/DDBJ databases">
        <title>The genome of golden apple snail Pomacea canaliculata provides insight into stress tolerance and invasive adaptation.</title>
        <authorList>
            <person name="Liu C."/>
            <person name="Liu B."/>
            <person name="Ren Y."/>
            <person name="Zhang Y."/>
            <person name="Wang H."/>
            <person name="Li S."/>
            <person name="Jiang F."/>
            <person name="Yin L."/>
            <person name="Zhang G."/>
            <person name="Qian W."/>
            <person name="Fan W."/>
        </authorList>
    </citation>
    <scope>NUCLEOTIDE SEQUENCE [LARGE SCALE GENOMIC DNA]</scope>
    <source>
        <strain evidence="5">SZHN2017</strain>
        <tissue evidence="5">Muscle</tissue>
    </source>
</reference>
<accession>A0A2T7NJZ7</accession>
<evidence type="ECO:0000313" key="5">
    <source>
        <dbReference type="EMBL" id="PVD21495.1"/>
    </source>
</evidence>
<dbReference type="OMA" id="EIRVINC"/>
<evidence type="ECO:0000256" key="2">
    <source>
        <dbReference type="ARBA" id="ARBA00022679"/>
    </source>
</evidence>
<dbReference type="Pfam" id="PF02816">
    <property type="entry name" value="Alpha_kinase"/>
    <property type="match status" value="1"/>
</dbReference>
<dbReference type="EMBL" id="PZQS01000012">
    <property type="protein sequence ID" value="PVD21495.1"/>
    <property type="molecule type" value="Genomic_DNA"/>
</dbReference>
<dbReference type="PANTHER" id="PTHR46747:SF1">
    <property type="entry name" value="ALPHA-PROTEIN KINASE 1"/>
    <property type="match status" value="1"/>
</dbReference>
<dbReference type="GO" id="GO:0005929">
    <property type="term" value="C:cilium"/>
    <property type="evidence" value="ECO:0007669"/>
    <property type="project" value="TreeGrafter"/>
</dbReference>
<dbReference type="InterPro" id="IPR043529">
    <property type="entry name" value="ALPK1"/>
</dbReference>
<evidence type="ECO:0000256" key="1">
    <source>
        <dbReference type="ARBA" id="ARBA00022527"/>
    </source>
</evidence>
<comment type="caution">
    <text evidence="5">The sequence shown here is derived from an EMBL/GenBank/DDBJ whole genome shotgun (WGS) entry which is preliminary data.</text>
</comment>
<dbReference type="GO" id="GO:0004674">
    <property type="term" value="F:protein serine/threonine kinase activity"/>
    <property type="evidence" value="ECO:0007669"/>
    <property type="project" value="UniProtKB-KW"/>
</dbReference>
<dbReference type="Proteomes" id="UP000245119">
    <property type="component" value="Linkage Group LG12"/>
</dbReference>
<feature type="domain" description="Alpha-type protein kinase" evidence="4">
    <location>
        <begin position="604"/>
        <end position="826"/>
    </location>
</feature>
<dbReference type="GO" id="GO:0045087">
    <property type="term" value="P:innate immune response"/>
    <property type="evidence" value="ECO:0007669"/>
    <property type="project" value="TreeGrafter"/>
</dbReference>
<evidence type="ECO:0000313" key="6">
    <source>
        <dbReference type="Proteomes" id="UP000245119"/>
    </source>
</evidence>
<dbReference type="PROSITE" id="PS51158">
    <property type="entry name" value="ALPHA_KINASE"/>
    <property type="match status" value="1"/>
</dbReference>
<evidence type="ECO:0000256" key="3">
    <source>
        <dbReference type="ARBA" id="ARBA00022777"/>
    </source>
</evidence>
<name>A0A2T7NJZ7_POMCA</name>
<dbReference type="InterPro" id="IPR011009">
    <property type="entry name" value="Kinase-like_dom_sf"/>
</dbReference>
<dbReference type="InterPro" id="IPR004166">
    <property type="entry name" value="a-kinase_dom"/>
</dbReference>
<dbReference type="GO" id="GO:0005524">
    <property type="term" value="F:ATP binding"/>
    <property type="evidence" value="ECO:0007669"/>
    <property type="project" value="InterPro"/>
</dbReference>
<dbReference type="AlphaFoldDB" id="A0A2T7NJZ7"/>
<keyword evidence="1" id="KW-0723">Serine/threonine-protein kinase</keyword>